<accession>A0A1J5P9U1</accession>
<reference evidence="1" key="1">
    <citation type="submission" date="2016-10" db="EMBL/GenBank/DDBJ databases">
        <title>Sequence of Gallionella enrichment culture.</title>
        <authorList>
            <person name="Poehlein A."/>
            <person name="Muehling M."/>
            <person name="Daniel R."/>
        </authorList>
    </citation>
    <scope>NUCLEOTIDE SEQUENCE</scope>
</reference>
<dbReference type="EMBL" id="MLJW01005876">
    <property type="protein sequence ID" value="OIQ67512.1"/>
    <property type="molecule type" value="Genomic_DNA"/>
</dbReference>
<gene>
    <name evidence="1" type="ORF">GALL_509070</name>
</gene>
<comment type="caution">
    <text evidence="1">The sequence shown here is derived from an EMBL/GenBank/DDBJ whole genome shotgun (WGS) entry which is preliminary data.</text>
</comment>
<protein>
    <submittedName>
        <fullName evidence="1">Uncharacterized protein</fullName>
    </submittedName>
</protein>
<name>A0A1J5P9U1_9ZZZZ</name>
<sequence>MRFGQAKRTQHLPLRQRREPLPFLRSVAKLHQNSVDRAVGDTDHGAGAAVASSDFFQHERQRQVVEPGTALLFRHANPVSAQRRQALVRLLGKKVFLVPSGGVGPELILGKGAHRVADHLLVLGQQHGLAFKAN</sequence>
<dbReference type="AlphaFoldDB" id="A0A1J5P9U1"/>
<proteinExistence type="predicted"/>
<evidence type="ECO:0000313" key="1">
    <source>
        <dbReference type="EMBL" id="OIQ67512.1"/>
    </source>
</evidence>
<organism evidence="1">
    <name type="scientific">mine drainage metagenome</name>
    <dbReference type="NCBI Taxonomy" id="410659"/>
    <lineage>
        <taxon>unclassified sequences</taxon>
        <taxon>metagenomes</taxon>
        <taxon>ecological metagenomes</taxon>
    </lineage>
</organism>